<sequence>NLAPPPSLPLLFALLPERIESSPPATMAEPAGAGAAPLLPGLPDDISVWEILVRLPPKCVLRSRAVCPAWRRATSARDFLLAHHARQPAIPLLYGYNYASLDLLPLDYRAGVVAVDQLRSVARLAHDSYRLDDCFILEACCDGLLALTAHYPPKLSICNPATREYAPLPQLDGFKVLGMYPHLPTGEYRLLLYPLPVEAQGGSYISTLGSDQQPRHIGFPEAKELLLRFSTVSILFRGNLHWCTGNLMMAFDTTAESFRQVRSPAGPGYSNLIEMGDILGISSLSNAAASVNIWVLQDYEAELWTFKYRVEFPVAEIREQFGKSDNYWNVVAVPWDGDVLLLIKFDDCLLQVDIHGKLVSSFRRRGLGPTNLLIKQTLVQHAFFPTLEGYVVNSSPLV</sequence>
<evidence type="ECO:0000313" key="2">
    <source>
        <dbReference type="EnsemblPlants" id="AET3Gv20920200.1"/>
    </source>
</evidence>
<keyword evidence="3" id="KW-1185">Reference proteome</keyword>
<evidence type="ECO:0000259" key="1">
    <source>
        <dbReference type="Pfam" id="PF08268"/>
    </source>
</evidence>
<reference evidence="2" key="5">
    <citation type="journal article" date="2021" name="G3 (Bethesda)">
        <title>Aegilops tauschii genome assembly Aet v5.0 features greater sequence contiguity and improved annotation.</title>
        <authorList>
            <person name="Wang L."/>
            <person name="Zhu T."/>
            <person name="Rodriguez J.C."/>
            <person name="Deal K.R."/>
            <person name="Dubcovsky J."/>
            <person name="McGuire P.E."/>
            <person name="Lux T."/>
            <person name="Spannagl M."/>
            <person name="Mayer K.F.X."/>
            <person name="Baldrich P."/>
            <person name="Meyers B.C."/>
            <person name="Huo N."/>
            <person name="Gu Y.Q."/>
            <person name="Zhou H."/>
            <person name="Devos K.M."/>
            <person name="Bennetzen J.L."/>
            <person name="Unver T."/>
            <person name="Budak H."/>
            <person name="Gulick P.J."/>
            <person name="Galiba G."/>
            <person name="Kalapos B."/>
            <person name="Nelson D.R."/>
            <person name="Li P."/>
            <person name="You F.M."/>
            <person name="Luo M.C."/>
            <person name="Dvorak J."/>
        </authorList>
    </citation>
    <scope>NUCLEOTIDE SEQUENCE [LARGE SCALE GENOMIC DNA]</scope>
    <source>
        <strain evidence="2">cv. AL8/78</strain>
    </source>
</reference>
<feature type="domain" description="F-box associated beta-propeller type 3" evidence="1">
    <location>
        <begin position="139"/>
        <end position="308"/>
    </location>
</feature>
<dbReference type="PANTHER" id="PTHR47993:SF200">
    <property type="entry name" value="GENOME ASSEMBLY, CHROMOSOME: II"/>
    <property type="match status" value="1"/>
</dbReference>
<dbReference type="Pfam" id="PF08268">
    <property type="entry name" value="FBA_3"/>
    <property type="match status" value="1"/>
</dbReference>
<dbReference type="InterPro" id="IPR050233">
    <property type="entry name" value="A_thaliana_F-box"/>
</dbReference>
<dbReference type="SUPFAM" id="SSF81383">
    <property type="entry name" value="F-box domain"/>
    <property type="match status" value="1"/>
</dbReference>
<dbReference type="AlphaFoldDB" id="A0A453G819"/>
<dbReference type="STRING" id="200361.A0A453G819"/>
<dbReference type="EnsemblPlants" id="AET3Gv20920200.1">
    <property type="protein sequence ID" value="AET3Gv20920200.1"/>
    <property type="gene ID" value="AET3Gv20920200"/>
</dbReference>
<name>A0A453G819_AEGTS</name>
<dbReference type="Gramene" id="AET3Gv20920200.1">
    <property type="protein sequence ID" value="AET3Gv20920200.1"/>
    <property type="gene ID" value="AET3Gv20920200"/>
</dbReference>
<dbReference type="InterPro" id="IPR036047">
    <property type="entry name" value="F-box-like_dom_sf"/>
</dbReference>
<dbReference type="NCBIfam" id="TIGR01640">
    <property type="entry name" value="F_box_assoc_1"/>
    <property type="match status" value="1"/>
</dbReference>
<dbReference type="PANTHER" id="PTHR47993">
    <property type="entry name" value="OS09G0372900 PROTEIN-RELATED"/>
    <property type="match status" value="1"/>
</dbReference>
<proteinExistence type="predicted"/>
<dbReference type="InterPro" id="IPR013187">
    <property type="entry name" value="F-box-assoc_dom_typ3"/>
</dbReference>
<reference evidence="3" key="1">
    <citation type="journal article" date="2014" name="Science">
        <title>Ancient hybridizations among the ancestral genomes of bread wheat.</title>
        <authorList>
            <consortium name="International Wheat Genome Sequencing Consortium,"/>
            <person name="Marcussen T."/>
            <person name="Sandve S.R."/>
            <person name="Heier L."/>
            <person name="Spannagl M."/>
            <person name="Pfeifer M."/>
            <person name="Jakobsen K.S."/>
            <person name="Wulff B.B."/>
            <person name="Steuernagel B."/>
            <person name="Mayer K.F."/>
            <person name="Olsen O.A."/>
        </authorList>
    </citation>
    <scope>NUCLEOTIDE SEQUENCE [LARGE SCALE GENOMIC DNA]</scope>
    <source>
        <strain evidence="3">cv. AL8/78</strain>
    </source>
</reference>
<reference evidence="2" key="3">
    <citation type="journal article" date="2017" name="Nature">
        <title>Genome sequence of the progenitor of the wheat D genome Aegilops tauschii.</title>
        <authorList>
            <person name="Luo M.C."/>
            <person name="Gu Y.Q."/>
            <person name="Puiu D."/>
            <person name="Wang H."/>
            <person name="Twardziok S.O."/>
            <person name="Deal K.R."/>
            <person name="Huo N."/>
            <person name="Zhu T."/>
            <person name="Wang L."/>
            <person name="Wang Y."/>
            <person name="McGuire P.E."/>
            <person name="Liu S."/>
            <person name="Long H."/>
            <person name="Ramasamy R.K."/>
            <person name="Rodriguez J.C."/>
            <person name="Van S.L."/>
            <person name="Yuan L."/>
            <person name="Wang Z."/>
            <person name="Xia Z."/>
            <person name="Xiao L."/>
            <person name="Anderson O.D."/>
            <person name="Ouyang S."/>
            <person name="Liang Y."/>
            <person name="Zimin A.V."/>
            <person name="Pertea G."/>
            <person name="Qi P."/>
            <person name="Bennetzen J.L."/>
            <person name="Dai X."/>
            <person name="Dawson M.W."/>
            <person name="Muller H.G."/>
            <person name="Kugler K."/>
            <person name="Rivarola-Duarte L."/>
            <person name="Spannagl M."/>
            <person name="Mayer K.F.X."/>
            <person name="Lu F.H."/>
            <person name="Bevan M.W."/>
            <person name="Leroy P."/>
            <person name="Li P."/>
            <person name="You F.M."/>
            <person name="Sun Q."/>
            <person name="Liu Z."/>
            <person name="Lyons E."/>
            <person name="Wicker T."/>
            <person name="Salzberg S.L."/>
            <person name="Devos K.M."/>
            <person name="Dvorak J."/>
        </authorList>
    </citation>
    <scope>NUCLEOTIDE SEQUENCE [LARGE SCALE GENOMIC DNA]</scope>
    <source>
        <strain evidence="2">cv. AL8/78</strain>
    </source>
</reference>
<reference evidence="3" key="2">
    <citation type="journal article" date="2017" name="Nat. Plants">
        <title>The Aegilops tauschii genome reveals multiple impacts of transposons.</title>
        <authorList>
            <person name="Zhao G."/>
            <person name="Zou C."/>
            <person name="Li K."/>
            <person name="Wang K."/>
            <person name="Li T."/>
            <person name="Gao L."/>
            <person name="Zhang X."/>
            <person name="Wang H."/>
            <person name="Yang Z."/>
            <person name="Liu X."/>
            <person name="Jiang W."/>
            <person name="Mao L."/>
            <person name="Kong X."/>
            <person name="Jiao Y."/>
            <person name="Jia J."/>
        </authorList>
    </citation>
    <scope>NUCLEOTIDE SEQUENCE [LARGE SCALE GENOMIC DNA]</scope>
    <source>
        <strain evidence="3">cv. AL8/78</strain>
    </source>
</reference>
<accession>A0A453G819</accession>
<dbReference type="Proteomes" id="UP000015105">
    <property type="component" value="Chromosome 3D"/>
</dbReference>
<organism evidence="2 3">
    <name type="scientific">Aegilops tauschii subsp. strangulata</name>
    <name type="common">Goatgrass</name>
    <dbReference type="NCBI Taxonomy" id="200361"/>
    <lineage>
        <taxon>Eukaryota</taxon>
        <taxon>Viridiplantae</taxon>
        <taxon>Streptophyta</taxon>
        <taxon>Embryophyta</taxon>
        <taxon>Tracheophyta</taxon>
        <taxon>Spermatophyta</taxon>
        <taxon>Magnoliopsida</taxon>
        <taxon>Liliopsida</taxon>
        <taxon>Poales</taxon>
        <taxon>Poaceae</taxon>
        <taxon>BOP clade</taxon>
        <taxon>Pooideae</taxon>
        <taxon>Triticodae</taxon>
        <taxon>Triticeae</taxon>
        <taxon>Triticinae</taxon>
        <taxon>Aegilops</taxon>
    </lineage>
</organism>
<reference evidence="2" key="4">
    <citation type="submission" date="2019-03" db="UniProtKB">
        <authorList>
            <consortium name="EnsemblPlants"/>
        </authorList>
    </citation>
    <scope>IDENTIFICATION</scope>
</reference>
<dbReference type="InterPro" id="IPR017451">
    <property type="entry name" value="F-box-assoc_interact_dom"/>
</dbReference>
<protein>
    <recommendedName>
        <fullName evidence="1">F-box associated beta-propeller type 3 domain-containing protein</fullName>
    </recommendedName>
</protein>
<evidence type="ECO:0000313" key="3">
    <source>
        <dbReference type="Proteomes" id="UP000015105"/>
    </source>
</evidence>